<dbReference type="Gene3D" id="1.20.120.450">
    <property type="entry name" value="dinb family like domain"/>
    <property type="match status" value="1"/>
</dbReference>
<sequence>MQNNTIKFFDFHVWATNKMFTHLESLPDNIFIEETPSSFPTIKDTLIHIYVVEKGWLSTLKLEELTDIDEMTKNVQSLTKLAESKDIQGLKKLFDDLHEDYRKFFKSIEDFNQVIPVFFGQSHMAYGDIITHVVNHGTNHRGSITTMLRQLGHASCNTDYGAYIYELQH</sequence>
<evidence type="ECO:0000256" key="3">
    <source>
        <dbReference type="PIRSR" id="PIRSR607837-1"/>
    </source>
</evidence>
<dbReference type="InterPro" id="IPR007837">
    <property type="entry name" value="DinB"/>
</dbReference>
<dbReference type="AlphaFoldDB" id="A0AAX3N1E6"/>
<dbReference type="GO" id="GO:0046872">
    <property type="term" value="F:metal ion binding"/>
    <property type="evidence" value="ECO:0007669"/>
    <property type="project" value="UniProtKB-KW"/>
</dbReference>
<dbReference type="SUPFAM" id="SSF109854">
    <property type="entry name" value="DinB/YfiT-like putative metalloenzymes"/>
    <property type="match status" value="1"/>
</dbReference>
<evidence type="ECO:0000313" key="4">
    <source>
        <dbReference type="EMBL" id="WDH83570.1"/>
    </source>
</evidence>
<dbReference type="Proteomes" id="UP001220962">
    <property type="component" value="Chromosome"/>
</dbReference>
<dbReference type="EMBL" id="CP118101">
    <property type="protein sequence ID" value="WDH83570.1"/>
    <property type="molecule type" value="Genomic_DNA"/>
</dbReference>
<accession>A0AAX3N1E6</accession>
<keyword evidence="2 3" id="KW-0479">Metal-binding</keyword>
<dbReference type="Pfam" id="PF05163">
    <property type="entry name" value="DinB"/>
    <property type="match status" value="1"/>
</dbReference>
<dbReference type="PANTHER" id="PTHR37302">
    <property type="entry name" value="SLR1116 PROTEIN"/>
    <property type="match status" value="1"/>
</dbReference>
<organism evidence="4 5">
    <name type="scientific">Paenibacillus urinalis</name>
    <dbReference type="NCBI Taxonomy" id="521520"/>
    <lineage>
        <taxon>Bacteria</taxon>
        <taxon>Bacillati</taxon>
        <taxon>Bacillota</taxon>
        <taxon>Bacilli</taxon>
        <taxon>Bacillales</taxon>
        <taxon>Paenibacillaceae</taxon>
        <taxon>Paenibacillus</taxon>
    </lineage>
</organism>
<feature type="binding site" evidence="3">
    <location>
        <position position="136"/>
    </location>
    <ligand>
        <name>a divalent metal cation</name>
        <dbReference type="ChEBI" id="CHEBI:60240"/>
    </ligand>
</feature>
<dbReference type="PANTHER" id="PTHR37302:SF1">
    <property type="entry name" value="PROTEIN DINB"/>
    <property type="match status" value="1"/>
</dbReference>
<evidence type="ECO:0000313" key="5">
    <source>
        <dbReference type="Proteomes" id="UP001220962"/>
    </source>
</evidence>
<comment type="similarity">
    <text evidence="1">Belongs to the DinB family.</text>
</comment>
<feature type="binding site" evidence="3">
    <location>
        <position position="140"/>
    </location>
    <ligand>
        <name>a divalent metal cation</name>
        <dbReference type="ChEBI" id="CHEBI:60240"/>
    </ligand>
</feature>
<evidence type="ECO:0000256" key="2">
    <source>
        <dbReference type="ARBA" id="ARBA00022723"/>
    </source>
</evidence>
<feature type="binding site" evidence="3">
    <location>
        <position position="48"/>
    </location>
    <ligand>
        <name>a divalent metal cation</name>
        <dbReference type="ChEBI" id="CHEBI:60240"/>
    </ligand>
</feature>
<protein>
    <submittedName>
        <fullName evidence="4">DinB family protein</fullName>
    </submittedName>
</protein>
<dbReference type="RefSeq" id="WP_047913363.1">
    <property type="nucleotide sequence ID" value="NZ_CP118101.1"/>
</dbReference>
<name>A0AAX3N1E6_9BACL</name>
<dbReference type="InterPro" id="IPR034660">
    <property type="entry name" value="DinB/YfiT-like"/>
</dbReference>
<gene>
    <name evidence="4" type="ORF">PUW23_04845</name>
</gene>
<reference evidence="4" key="1">
    <citation type="submission" date="2023-02" db="EMBL/GenBank/DDBJ databases">
        <title>Pathogen: clinical or host-associated sample.</title>
        <authorList>
            <person name="Hergert J."/>
            <person name="Casey R."/>
            <person name="Wagner J."/>
            <person name="Young E.L."/>
            <person name="Oakeson K.F."/>
        </authorList>
    </citation>
    <scope>NUCLEOTIDE SEQUENCE</scope>
    <source>
        <strain evidence="4">2022CK-00830</strain>
    </source>
</reference>
<evidence type="ECO:0000256" key="1">
    <source>
        <dbReference type="ARBA" id="ARBA00008635"/>
    </source>
</evidence>
<proteinExistence type="inferred from homology"/>